<dbReference type="EMBL" id="CP032416">
    <property type="protein sequence ID" value="AYD40921.1"/>
    <property type="molecule type" value="Genomic_DNA"/>
</dbReference>
<evidence type="ECO:0000256" key="2">
    <source>
        <dbReference type="PROSITE-ProRule" id="PRU00335"/>
    </source>
</evidence>
<protein>
    <submittedName>
        <fullName evidence="4">TetR/AcrR family transcriptional regulator</fullName>
    </submittedName>
</protein>
<dbReference type="GO" id="GO:0003677">
    <property type="term" value="F:DNA binding"/>
    <property type="evidence" value="ECO:0007669"/>
    <property type="project" value="UniProtKB-UniRule"/>
</dbReference>
<dbReference type="RefSeq" id="WP_119973344.1">
    <property type="nucleotide sequence ID" value="NZ_CP032416.1"/>
</dbReference>
<dbReference type="PANTHER" id="PTHR43479">
    <property type="entry name" value="ACREF/ENVCD OPERON REPRESSOR-RELATED"/>
    <property type="match status" value="1"/>
</dbReference>
<dbReference type="InterPro" id="IPR050624">
    <property type="entry name" value="HTH-type_Tx_Regulator"/>
</dbReference>
<evidence type="ECO:0000313" key="4">
    <source>
        <dbReference type="EMBL" id="AYD40921.1"/>
    </source>
</evidence>
<dbReference type="Proteomes" id="UP000266301">
    <property type="component" value="Chromosome"/>
</dbReference>
<evidence type="ECO:0000256" key="1">
    <source>
        <dbReference type="ARBA" id="ARBA00023125"/>
    </source>
</evidence>
<dbReference type="SUPFAM" id="SSF46689">
    <property type="entry name" value="Homeodomain-like"/>
    <property type="match status" value="1"/>
</dbReference>
<dbReference type="Pfam" id="PF00440">
    <property type="entry name" value="TetR_N"/>
    <property type="match status" value="1"/>
</dbReference>
<name>A0A386H596_9CLOT</name>
<dbReference type="Gene3D" id="1.10.357.10">
    <property type="entry name" value="Tetracycline Repressor, domain 2"/>
    <property type="match status" value="1"/>
</dbReference>
<feature type="domain" description="HTH tetR-type" evidence="3">
    <location>
        <begin position="29"/>
        <end position="89"/>
    </location>
</feature>
<dbReference type="OrthoDB" id="9812993at2"/>
<dbReference type="AlphaFoldDB" id="A0A386H596"/>
<dbReference type="InterPro" id="IPR036271">
    <property type="entry name" value="Tet_transcr_reg_TetR-rel_C_sf"/>
</dbReference>
<dbReference type="Pfam" id="PF22604">
    <property type="entry name" value="TetR_HI_0893_C"/>
    <property type="match status" value="1"/>
</dbReference>
<keyword evidence="1 2" id="KW-0238">DNA-binding</keyword>
<dbReference type="SUPFAM" id="SSF48498">
    <property type="entry name" value="Tetracyclin repressor-like, C-terminal domain"/>
    <property type="match status" value="1"/>
</dbReference>
<dbReference type="InterPro" id="IPR001647">
    <property type="entry name" value="HTH_TetR"/>
</dbReference>
<dbReference type="InterPro" id="IPR054422">
    <property type="entry name" value="TetR-like_HI_0893_C"/>
</dbReference>
<dbReference type="PANTHER" id="PTHR43479:SF11">
    <property type="entry name" value="ACREF_ENVCD OPERON REPRESSOR-RELATED"/>
    <property type="match status" value="1"/>
</dbReference>
<accession>A0A386H596</accession>
<reference evidence="4 5" key="1">
    <citation type="journal article" date="2019" name="Int. J. Syst. Evol. Microbiol.">
        <title>Clostridium fermenticellae sp. nov., isolated from the mud in a fermentation cellar for the production of the Chinese liquor, baijiu.</title>
        <authorList>
            <person name="Xu P.X."/>
            <person name="Chai L.J."/>
            <person name="Qiu T."/>
            <person name="Zhang X.J."/>
            <person name="Lu Z.M."/>
            <person name="Xiao C."/>
            <person name="Wang S.T."/>
            <person name="Shen C.H."/>
            <person name="Shi J.S."/>
            <person name="Xu Z.H."/>
        </authorList>
    </citation>
    <scope>NUCLEOTIDE SEQUENCE [LARGE SCALE GENOMIC DNA]</scope>
    <source>
        <strain evidence="4 5">JN500901</strain>
    </source>
</reference>
<dbReference type="KEGG" id="cfer:D4Z93_10460"/>
<sequence length="213" mass="24135">MCALKNDDKGILTITECSFIIVYMRVKDENKKDAILSATIKMINEIGFANVSMSKIAKAAGVSASTIYIYYENKEDMFKKIYIDVKTQMLKASMEGISDTESVKQSVWKFCENVLNFAKNHEDYFLFIGQAGDSPVILTVKNQELLKLIQKACSPFERGIREGILKNVSPALLSGFCVYPITQLYKDSCHQKDVLGEIDYEVVFEMCWDAIKK</sequence>
<feature type="DNA-binding region" description="H-T-H motif" evidence="2">
    <location>
        <begin position="52"/>
        <end position="71"/>
    </location>
</feature>
<proteinExistence type="predicted"/>
<dbReference type="PROSITE" id="PS50977">
    <property type="entry name" value="HTH_TETR_2"/>
    <property type="match status" value="1"/>
</dbReference>
<dbReference type="InterPro" id="IPR009057">
    <property type="entry name" value="Homeodomain-like_sf"/>
</dbReference>
<dbReference type="PRINTS" id="PR00455">
    <property type="entry name" value="HTHTETR"/>
</dbReference>
<gene>
    <name evidence="4" type="ORF">D4Z93_10460</name>
</gene>
<evidence type="ECO:0000259" key="3">
    <source>
        <dbReference type="PROSITE" id="PS50977"/>
    </source>
</evidence>
<organism evidence="4 5">
    <name type="scientific">Clostridium fermenticellae</name>
    <dbReference type="NCBI Taxonomy" id="2068654"/>
    <lineage>
        <taxon>Bacteria</taxon>
        <taxon>Bacillati</taxon>
        <taxon>Bacillota</taxon>
        <taxon>Clostridia</taxon>
        <taxon>Eubacteriales</taxon>
        <taxon>Clostridiaceae</taxon>
        <taxon>Clostridium</taxon>
    </lineage>
</organism>
<keyword evidence="5" id="KW-1185">Reference proteome</keyword>
<evidence type="ECO:0000313" key="5">
    <source>
        <dbReference type="Proteomes" id="UP000266301"/>
    </source>
</evidence>